<dbReference type="InterPro" id="IPR029070">
    <property type="entry name" value="Chitinase_insertion_sf"/>
</dbReference>
<proteinExistence type="inferred from homology"/>
<dbReference type="PANTHER" id="PTHR11177:SF317">
    <property type="entry name" value="CHITINASE 12-RELATED"/>
    <property type="match status" value="1"/>
</dbReference>
<dbReference type="GO" id="GO:0005576">
    <property type="term" value="C:extracellular region"/>
    <property type="evidence" value="ECO:0007669"/>
    <property type="project" value="TreeGrafter"/>
</dbReference>
<dbReference type="Proteomes" id="UP000282582">
    <property type="component" value="Unassembled WGS sequence"/>
</dbReference>
<evidence type="ECO:0000313" key="16">
    <source>
        <dbReference type="EMBL" id="RMY09639.1"/>
    </source>
</evidence>
<keyword evidence="4 10" id="KW-0378">Hydrolase</keyword>
<dbReference type="InterPro" id="IPR001223">
    <property type="entry name" value="Glyco_hydro18_cat"/>
</dbReference>
<evidence type="ECO:0000256" key="9">
    <source>
        <dbReference type="ARBA" id="ARBA00023326"/>
    </source>
</evidence>
<dbReference type="GO" id="GO:0008843">
    <property type="term" value="F:endochitinase activity"/>
    <property type="evidence" value="ECO:0007669"/>
    <property type="project" value="UniProtKB-EC"/>
</dbReference>
<dbReference type="SUPFAM" id="SSF51445">
    <property type="entry name" value="(Trans)glycosidases"/>
    <property type="match status" value="1"/>
</dbReference>
<dbReference type="CDD" id="cd06548">
    <property type="entry name" value="GH18_chitinase"/>
    <property type="match status" value="1"/>
</dbReference>
<dbReference type="VEuPathDB" id="FungiDB:BTJ68_01361"/>
<keyword evidence="7" id="KW-0119">Carbohydrate metabolism</keyword>
<dbReference type="Gene3D" id="3.10.50.10">
    <property type="match status" value="1"/>
</dbReference>
<feature type="signal peptide" evidence="12">
    <location>
        <begin position="1"/>
        <end position="25"/>
    </location>
</feature>
<sequence>MPGEVHRLTIITTVLSIFLAELITAPEFPIRVLPQHSNNSTQIESSLQMPMMPDHHHQGYRSVAYFVNWAIYGRNHQPQDIPAEKLTHVLYAFANIRPETGEVYLTDSWSDVEKHYPTDSWNDVGHNVYGCIKQLYLLKKRNRNLKVLLSIGGWTYSSNFAKPASTEQGRKTFAQSSVRLLKDLGLDGLDIDWEYPTSDAEASDFVRLLQAVRYELDNYGRSLSHHPHFLLTIASPAGPSNCQWLKLREMDQYLDFWNMMAYDFASSWDQQAGHQSNLYASRERPQSTPFSIDYAVRYYLEHGVPANKIVMGMPLYGRAFQNTDGPGCGYSGVGEGSWENGVWDYKALPRPQAKTLHDQQAVASWCFDPSNRTMVSYDTPQVAAQKVEYIKHLGLGGAMWWESSGDHPCNHSQSLIRVTVDGLVGHPQSSAIEHEVPDDTYTQELDYTRAIQQEFRNARPRRRSNFVRRGDKNAPAVTIFEDVLEDQELQVGDARPLRGKTLLGRPAQRMQSNHVKKDEESMGAQPFGMERRATRTASIPVGTATEHKGENVQDAHLKHRGEEVEGLKKDPRRRTIFVPPEDTTIMTIHPGAETTDRLNDTFQVAPLPQQRPADAQRYETEPISSRRPRKSLAVAPKRAPLQQVANKQNVPALDVQGTESGKENVPPGRPALVGKQEKPHNVIKPMGVSSVTEKRMQARSRLLEPTAASHARQSVHPRQAVPVSKPSRPVAQHETMETARVPVAKPMQQRPPVVSQPTKQPRSSPTSERLASEIQRKRPSSRQISSRPSKLAMYPALAEDVSQPQLYEDSWLSQQEVALTELINEIFEQADPTANTWQTPTCSLRERLVQIYHQPRVAALHKRLQASLLYGGLSRPKDMPNAPSPAHDIGLRKRFLNLWLQTYDEEAVRAAAEVVVGRQIPRKAHSLPNDISAGESVLDPSKSKRALIGFLETFLVTVEDVDGRDPEEGSIEQRKWRKMILRSLMMIWLLDQAKASGVLNRCLFKRSSSVKSSLRILHSLSSLLIPSIGDLTRVLRHFDYEVNHVQDPLDEVVYRIENIAVDLRDGVFLTRLVEVLVFSAQQKAVERDQDATITISLPDSTMLESALFTPDGSASSRLLSQHLKMPCISKAQKVHNLQVAIGALQSHAPLLGVAIQDITAEEVVDGHREKTLGLLWSLVSNYGISHLVDLDDLSRDMRRLGRQQFDQRHEGLLQEWAAAHCRQQGQRIANLTTSFSDGRAYLAILEDFASCLPNAPSSGSTGPPRHSLEARLRSLGCSNAFVKQLATTTDSIPSATTTISNLAFLASRLLPLARRHNAASTLQRSYRQRLSRRTVGQRVALMRLAHSCAEVVQTQQRITRATTILQRAWRGVVDARIERLGQDVASFQVLAKGWAIRRQTKQYGSRRKVEGHSLRSVGAW</sequence>
<dbReference type="Pfam" id="PF00307">
    <property type="entry name" value="CH"/>
    <property type="match status" value="1"/>
</dbReference>
<evidence type="ECO:0000256" key="1">
    <source>
        <dbReference type="ARBA" id="ARBA00000822"/>
    </source>
</evidence>
<feature type="compositionally biased region" description="Low complexity" evidence="11">
    <location>
        <begin position="781"/>
        <end position="790"/>
    </location>
</feature>
<evidence type="ECO:0000259" key="13">
    <source>
        <dbReference type="PROSITE" id="PS50021"/>
    </source>
</evidence>
<evidence type="ECO:0000313" key="17">
    <source>
        <dbReference type="Proteomes" id="UP000281245"/>
    </source>
</evidence>
<dbReference type="PROSITE" id="PS01095">
    <property type="entry name" value="GH18_1"/>
    <property type="match status" value="1"/>
</dbReference>
<gene>
    <name evidence="16" type="ORF">D0868_04136</name>
    <name evidence="15" type="ORF">D0869_02988</name>
</gene>
<protein>
    <recommendedName>
        <fullName evidence="3">chitinase</fullName>
        <ecNumber evidence="3">3.2.1.14</ecNumber>
    </recommendedName>
</protein>
<comment type="catalytic activity">
    <reaction evidence="1">
        <text>Random endo-hydrolysis of N-acetyl-beta-D-glucosaminide (1-&gt;4)-beta-linkages in chitin and chitodextrins.</text>
        <dbReference type="EC" id="3.2.1.14"/>
    </reaction>
</comment>
<dbReference type="Proteomes" id="UP000281245">
    <property type="component" value="Unassembled WGS sequence"/>
</dbReference>
<comment type="similarity">
    <text evidence="2">Belongs to the glycosyl hydrolase 18 family. Chitinase class V subfamily.</text>
</comment>
<dbReference type="Gene3D" id="3.20.20.80">
    <property type="entry name" value="Glycosidases"/>
    <property type="match status" value="1"/>
</dbReference>
<feature type="compositionally biased region" description="Polar residues" evidence="11">
    <location>
        <begin position="755"/>
        <end position="769"/>
    </location>
</feature>
<evidence type="ECO:0000256" key="11">
    <source>
        <dbReference type="SAM" id="MobiDB-lite"/>
    </source>
</evidence>
<keyword evidence="12" id="KW-0732">Signal</keyword>
<dbReference type="InterPro" id="IPR001715">
    <property type="entry name" value="CH_dom"/>
</dbReference>
<evidence type="ECO:0000256" key="7">
    <source>
        <dbReference type="ARBA" id="ARBA00023277"/>
    </source>
</evidence>
<dbReference type="InterPro" id="IPR017853">
    <property type="entry name" value="GH"/>
</dbReference>
<feature type="domain" description="Calponin-homology (CH)" evidence="13">
    <location>
        <begin position="1025"/>
        <end position="1183"/>
    </location>
</feature>
<dbReference type="EC" id="3.2.1.14" evidence="3"/>
<evidence type="ECO:0000256" key="8">
    <source>
        <dbReference type="ARBA" id="ARBA00023295"/>
    </source>
</evidence>
<dbReference type="PROSITE" id="PS50096">
    <property type="entry name" value="IQ"/>
    <property type="match status" value="1"/>
</dbReference>
<dbReference type="GO" id="GO:0006032">
    <property type="term" value="P:chitin catabolic process"/>
    <property type="evidence" value="ECO:0007669"/>
    <property type="project" value="UniProtKB-KW"/>
</dbReference>
<name>A0A3M6Z3H5_HORWE</name>
<dbReference type="PANTHER" id="PTHR11177">
    <property type="entry name" value="CHITINASE"/>
    <property type="match status" value="1"/>
</dbReference>
<dbReference type="SMART" id="SM00636">
    <property type="entry name" value="Glyco_18"/>
    <property type="match status" value="1"/>
</dbReference>
<dbReference type="InterPro" id="IPR011583">
    <property type="entry name" value="Chitinase_II/V-like_cat"/>
</dbReference>
<evidence type="ECO:0000313" key="15">
    <source>
        <dbReference type="EMBL" id="RMX86587.1"/>
    </source>
</evidence>
<feature type="domain" description="GH18" evidence="14">
    <location>
        <begin position="60"/>
        <end position="426"/>
    </location>
</feature>
<evidence type="ECO:0000259" key="14">
    <source>
        <dbReference type="PROSITE" id="PS51910"/>
    </source>
</evidence>
<dbReference type="FunFam" id="3.10.50.10:FF:000005">
    <property type="entry name" value="Endochitinase B1"/>
    <property type="match status" value="1"/>
</dbReference>
<dbReference type="InterPro" id="IPR001579">
    <property type="entry name" value="Glyco_hydro_18_chit_AS"/>
</dbReference>
<dbReference type="InterPro" id="IPR036872">
    <property type="entry name" value="CH_dom_sf"/>
</dbReference>
<feature type="region of interest" description="Disordered" evidence="11">
    <location>
        <begin position="610"/>
        <end position="791"/>
    </location>
</feature>
<evidence type="ECO:0000256" key="6">
    <source>
        <dbReference type="ARBA" id="ARBA00023180"/>
    </source>
</evidence>
<comment type="caution">
    <text evidence="16">The sequence shown here is derived from an EMBL/GenBank/DDBJ whole genome shotgun (WGS) entry which is preliminary data.</text>
</comment>
<dbReference type="CDD" id="cd21223">
    <property type="entry name" value="CH_ASPM_rpt1"/>
    <property type="match status" value="1"/>
</dbReference>
<dbReference type="EMBL" id="QWIK01000253">
    <property type="protein sequence ID" value="RMY09639.1"/>
    <property type="molecule type" value="Genomic_DNA"/>
</dbReference>
<keyword evidence="9" id="KW-0624">Polysaccharide degradation</keyword>
<evidence type="ECO:0000313" key="18">
    <source>
        <dbReference type="Proteomes" id="UP000282582"/>
    </source>
</evidence>
<evidence type="ECO:0000256" key="4">
    <source>
        <dbReference type="ARBA" id="ARBA00022801"/>
    </source>
</evidence>
<dbReference type="Pfam" id="PF00704">
    <property type="entry name" value="Glyco_hydro_18"/>
    <property type="match status" value="1"/>
</dbReference>
<keyword evidence="6" id="KW-0325">Glycoprotein</keyword>
<keyword evidence="5" id="KW-0146">Chitin degradation</keyword>
<dbReference type="PROSITE" id="PS51910">
    <property type="entry name" value="GH18_2"/>
    <property type="match status" value="1"/>
</dbReference>
<evidence type="ECO:0000256" key="12">
    <source>
        <dbReference type="SAM" id="SignalP"/>
    </source>
</evidence>
<dbReference type="EMBL" id="QWIJ01000159">
    <property type="protein sequence ID" value="RMX86587.1"/>
    <property type="molecule type" value="Genomic_DNA"/>
</dbReference>
<dbReference type="GO" id="GO:0008061">
    <property type="term" value="F:chitin binding"/>
    <property type="evidence" value="ECO:0007669"/>
    <property type="project" value="InterPro"/>
</dbReference>
<dbReference type="PROSITE" id="PS50021">
    <property type="entry name" value="CH"/>
    <property type="match status" value="1"/>
</dbReference>
<evidence type="ECO:0000256" key="2">
    <source>
        <dbReference type="ARBA" id="ARBA00008682"/>
    </source>
</evidence>
<evidence type="ECO:0000256" key="5">
    <source>
        <dbReference type="ARBA" id="ARBA00023024"/>
    </source>
</evidence>
<dbReference type="OrthoDB" id="76388at2759"/>
<accession>A0A3M6Z3H5</accession>
<evidence type="ECO:0000256" key="3">
    <source>
        <dbReference type="ARBA" id="ARBA00012729"/>
    </source>
</evidence>
<dbReference type="Gene3D" id="1.10.418.10">
    <property type="entry name" value="Calponin-like domain"/>
    <property type="match status" value="2"/>
</dbReference>
<dbReference type="GO" id="GO:0000272">
    <property type="term" value="P:polysaccharide catabolic process"/>
    <property type="evidence" value="ECO:0007669"/>
    <property type="project" value="UniProtKB-KW"/>
</dbReference>
<feature type="chain" id="PRO_5033800093" description="chitinase" evidence="12">
    <location>
        <begin position="26"/>
        <end position="1420"/>
    </location>
</feature>
<dbReference type="SUPFAM" id="SSF54556">
    <property type="entry name" value="Chitinase insertion domain"/>
    <property type="match status" value="1"/>
</dbReference>
<dbReference type="SUPFAM" id="SSF47576">
    <property type="entry name" value="Calponin-homology domain, CH-domain"/>
    <property type="match status" value="1"/>
</dbReference>
<dbReference type="FunFam" id="3.20.20.80:FF:000095">
    <property type="entry name" value="Endochitinase B1"/>
    <property type="match status" value="1"/>
</dbReference>
<organism evidence="16 18">
    <name type="scientific">Hortaea werneckii</name>
    <name type="common">Black yeast</name>
    <name type="synonym">Cladosporium werneckii</name>
    <dbReference type="NCBI Taxonomy" id="91943"/>
    <lineage>
        <taxon>Eukaryota</taxon>
        <taxon>Fungi</taxon>
        <taxon>Dikarya</taxon>
        <taxon>Ascomycota</taxon>
        <taxon>Pezizomycotina</taxon>
        <taxon>Dothideomycetes</taxon>
        <taxon>Dothideomycetidae</taxon>
        <taxon>Mycosphaerellales</taxon>
        <taxon>Teratosphaeriaceae</taxon>
        <taxon>Hortaea</taxon>
    </lineage>
</organism>
<reference evidence="17 18" key="1">
    <citation type="journal article" date="2018" name="BMC Genomics">
        <title>Genomic evidence for intraspecific hybridization in a clonal and extremely halotolerant yeast.</title>
        <authorList>
            <person name="Gostincar C."/>
            <person name="Stajich J.E."/>
            <person name="Zupancic J."/>
            <person name="Zalar P."/>
            <person name="Gunde-Cimerman N."/>
        </authorList>
    </citation>
    <scope>NUCLEOTIDE SEQUENCE [LARGE SCALE GENOMIC DNA]</scope>
    <source>
        <strain evidence="16 18">EXF-6654</strain>
        <strain evidence="15 17">EXF-6656</strain>
    </source>
</reference>
<keyword evidence="8 10" id="KW-0326">Glycosidase</keyword>
<evidence type="ECO:0000256" key="10">
    <source>
        <dbReference type="RuleBase" id="RU000489"/>
    </source>
</evidence>
<dbReference type="InterPro" id="IPR050314">
    <property type="entry name" value="Glycosyl_Hydrlase_18"/>
</dbReference>